<organism evidence="2 3">
    <name type="scientific">Trichogramma kaykai</name>
    <dbReference type="NCBI Taxonomy" id="54128"/>
    <lineage>
        <taxon>Eukaryota</taxon>
        <taxon>Metazoa</taxon>
        <taxon>Ecdysozoa</taxon>
        <taxon>Arthropoda</taxon>
        <taxon>Hexapoda</taxon>
        <taxon>Insecta</taxon>
        <taxon>Pterygota</taxon>
        <taxon>Neoptera</taxon>
        <taxon>Endopterygota</taxon>
        <taxon>Hymenoptera</taxon>
        <taxon>Apocrita</taxon>
        <taxon>Proctotrupomorpha</taxon>
        <taxon>Chalcidoidea</taxon>
        <taxon>Trichogrammatidae</taxon>
        <taxon>Trichogramma</taxon>
    </lineage>
</organism>
<feature type="compositionally biased region" description="Polar residues" evidence="1">
    <location>
        <begin position="1"/>
        <end position="14"/>
    </location>
</feature>
<protein>
    <submittedName>
        <fullName evidence="2">Uncharacterized protein</fullName>
    </submittedName>
</protein>
<evidence type="ECO:0000256" key="1">
    <source>
        <dbReference type="SAM" id="MobiDB-lite"/>
    </source>
</evidence>
<evidence type="ECO:0000313" key="3">
    <source>
        <dbReference type="Proteomes" id="UP001627154"/>
    </source>
</evidence>
<feature type="region of interest" description="Disordered" evidence="1">
    <location>
        <begin position="1"/>
        <end position="24"/>
    </location>
</feature>
<comment type="caution">
    <text evidence="2">The sequence shown here is derived from an EMBL/GenBank/DDBJ whole genome shotgun (WGS) entry which is preliminary data.</text>
</comment>
<accession>A0ABD2WSQ7</accession>
<gene>
    <name evidence="2" type="ORF">TKK_009924</name>
</gene>
<dbReference type="AlphaFoldDB" id="A0ABD2WSQ7"/>
<proteinExistence type="predicted"/>
<evidence type="ECO:0000313" key="2">
    <source>
        <dbReference type="EMBL" id="KAL3396051.1"/>
    </source>
</evidence>
<sequence length="103" mass="11632">MAPEQSQAHAGSNGDSIRRSSSSDITGAIESVDDTYFKSLGIHTKDVQGQRKLAMRNEINDVVIKFAYEMQPATIPFAFYQHPYFFPRPSFSPFYPMVKPKPD</sequence>
<reference evidence="2 3" key="1">
    <citation type="journal article" date="2024" name="bioRxiv">
        <title>A reference genome for Trichogramma kaykai: A tiny desert-dwelling parasitoid wasp with competing sex-ratio distorters.</title>
        <authorList>
            <person name="Culotta J."/>
            <person name="Lindsey A.R."/>
        </authorList>
    </citation>
    <scope>NUCLEOTIDE SEQUENCE [LARGE SCALE GENOMIC DNA]</scope>
    <source>
        <strain evidence="2 3">KSX58</strain>
    </source>
</reference>
<keyword evidence="3" id="KW-1185">Reference proteome</keyword>
<name>A0ABD2WSQ7_9HYME</name>
<dbReference type="Proteomes" id="UP001627154">
    <property type="component" value="Unassembled WGS sequence"/>
</dbReference>
<dbReference type="EMBL" id="JBJJXI010000074">
    <property type="protein sequence ID" value="KAL3396051.1"/>
    <property type="molecule type" value="Genomic_DNA"/>
</dbReference>